<dbReference type="Proteomes" id="UP001056120">
    <property type="component" value="Linkage Group LG04"/>
</dbReference>
<protein>
    <submittedName>
        <fullName evidence="1">Uncharacterized protein</fullName>
    </submittedName>
</protein>
<sequence>MVSGKKNREFSHEDHSDNLLGHAWRLYKQGRYTELMCASLRASYVIPEVTRSIHVTLLCVQHHTKDRPTMLSVLLMLVSDGALPTPKQPAFFSEDESTCKLDFASSLDEYTITELYPR</sequence>
<name>A0ACB9JD52_9ASTR</name>
<organism evidence="1 2">
    <name type="scientific">Smallanthus sonchifolius</name>
    <dbReference type="NCBI Taxonomy" id="185202"/>
    <lineage>
        <taxon>Eukaryota</taxon>
        <taxon>Viridiplantae</taxon>
        <taxon>Streptophyta</taxon>
        <taxon>Embryophyta</taxon>
        <taxon>Tracheophyta</taxon>
        <taxon>Spermatophyta</taxon>
        <taxon>Magnoliopsida</taxon>
        <taxon>eudicotyledons</taxon>
        <taxon>Gunneridae</taxon>
        <taxon>Pentapetalae</taxon>
        <taxon>asterids</taxon>
        <taxon>campanulids</taxon>
        <taxon>Asterales</taxon>
        <taxon>Asteraceae</taxon>
        <taxon>Asteroideae</taxon>
        <taxon>Heliantheae alliance</taxon>
        <taxon>Millerieae</taxon>
        <taxon>Smallanthus</taxon>
    </lineage>
</organism>
<evidence type="ECO:0000313" key="2">
    <source>
        <dbReference type="Proteomes" id="UP001056120"/>
    </source>
</evidence>
<dbReference type="EMBL" id="CM042021">
    <property type="protein sequence ID" value="KAI3817675.1"/>
    <property type="molecule type" value="Genomic_DNA"/>
</dbReference>
<proteinExistence type="predicted"/>
<reference evidence="1 2" key="2">
    <citation type="journal article" date="2022" name="Mol. Ecol. Resour.">
        <title>The genomes of chicory, endive, great burdock and yacon provide insights into Asteraceae paleo-polyploidization history and plant inulin production.</title>
        <authorList>
            <person name="Fan W."/>
            <person name="Wang S."/>
            <person name="Wang H."/>
            <person name="Wang A."/>
            <person name="Jiang F."/>
            <person name="Liu H."/>
            <person name="Zhao H."/>
            <person name="Xu D."/>
            <person name="Zhang Y."/>
        </authorList>
    </citation>
    <scope>NUCLEOTIDE SEQUENCE [LARGE SCALE GENOMIC DNA]</scope>
    <source>
        <strain evidence="2">cv. Yunnan</strain>
        <tissue evidence="1">Leaves</tissue>
    </source>
</reference>
<evidence type="ECO:0000313" key="1">
    <source>
        <dbReference type="EMBL" id="KAI3817675.1"/>
    </source>
</evidence>
<comment type="caution">
    <text evidence="1">The sequence shown here is derived from an EMBL/GenBank/DDBJ whole genome shotgun (WGS) entry which is preliminary data.</text>
</comment>
<reference evidence="2" key="1">
    <citation type="journal article" date="2022" name="Mol. Ecol. Resour.">
        <title>The genomes of chicory, endive, great burdock and yacon provide insights into Asteraceae palaeo-polyploidization history and plant inulin production.</title>
        <authorList>
            <person name="Fan W."/>
            <person name="Wang S."/>
            <person name="Wang H."/>
            <person name="Wang A."/>
            <person name="Jiang F."/>
            <person name="Liu H."/>
            <person name="Zhao H."/>
            <person name="Xu D."/>
            <person name="Zhang Y."/>
        </authorList>
    </citation>
    <scope>NUCLEOTIDE SEQUENCE [LARGE SCALE GENOMIC DNA]</scope>
    <source>
        <strain evidence="2">cv. Yunnan</strain>
    </source>
</reference>
<keyword evidence="2" id="KW-1185">Reference proteome</keyword>
<gene>
    <name evidence="1" type="ORF">L1987_11472</name>
</gene>
<accession>A0ACB9JD52</accession>